<comment type="caution">
    <text evidence="5">The sequence shown here is derived from an EMBL/GenBank/DDBJ whole genome shotgun (WGS) entry which is preliminary data.</text>
</comment>
<accession>A0A419S709</accession>
<gene>
    <name evidence="5" type="ORF">BCY91_02520</name>
</gene>
<dbReference type="InterPro" id="IPR009073">
    <property type="entry name" value="HscB_oligo_C"/>
</dbReference>
<organism evidence="5 6">
    <name type="scientific">Pelobium manganitolerans</name>
    <dbReference type="NCBI Taxonomy" id="1842495"/>
    <lineage>
        <taxon>Bacteria</taxon>
        <taxon>Pseudomonadati</taxon>
        <taxon>Bacteroidota</taxon>
        <taxon>Sphingobacteriia</taxon>
        <taxon>Sphingobacteriales</taxon>
        <taxon>Sphingobacteriaceae</taxon>
        <taxon>Pelobium</taxon>
    </lineage>
</organism>
<dbReference type="GO" id="GO:0051259">
    <property type="term" value="P:protein complex oligomerization"/>
    <property type="evidence" value="ECO:0007669"/>
    <property type="project" value="InterPro"/>
</dbReference>
<feature type="domain" description="J" evidence="4">
    <location>
        <begin position="2"/>
        <end position="66"/>
    </location>
</feature>
<dbReference type="Gene3D" id="1.20.1280.20">
    <property type="entry name" value="HscB, C-terminal domain"/>
    <property type="match status" value="1"/>
</dbReference>
<dbReference type="PANTHER" id="PTHR14021:SF15">
    <property type="entry name" value="IRON-SULFUR CLUSTER CO-CHAPERONE PROTEIN HSCB"/>
    <property type="match status" value="1"/>
</dbReference>
<dbReference type="SMART" id="SM00271">
    <property type="entry name" value="DnaJ"/>
    <property type="match status" value="1"/>
</dbReference>
<reference evidence="5 6" key="1">
    <citation type="submission" date="2016-07" db="EMBL/GenBank/DDBJ databases">
        <title>Genome of Pelobium manganitolerans.</title>
        <authorList>
            <person name="Wu S."/>
            <person name="Wang G."/>
        </authorList>
    </citation>
    <scope>NUCLEOTIDE SEQUENCE [LARGE SCALE GENOMIC DNA]</scope>
    <source>
        <strain evidence="5 6">YS-25</strain>
    </source>
</reference>
<dbReference type="InterPro" id="IPR001623">
    <property type="entry name" value="DnaJ_domain"/>
</dbReference>
<dbReference type="EMBL" id="MBTA01000012">
    <property type="protein sequence ID" value="RKD17043.1"/>
    <property type="molecule type" value="Genomic_DNA"/>
</dbReference>
<dbReference type="SUPFAM" id="SSF46565">
    <property type="entry name" value="Chaperone J-domain"/>
    <property type="match status" value="1"/>
</dbReference>
<evidence type="ECO:0000313" key="5">
    <source>
        <dbReference type="EMBL" id="RKD17043.1"/>
    </source>
</evidence>
<evidence type="ECO:0000259" key="4">
    <source>
        <dbReference type="PROSITE" id="PS50076"/>
    </source>
</evidence>
<evidence type="ECO:0000256" key="3">
    <source>
        <dbReference type="ARBA" id="ARBA00025596"/>
    </source>
</evidence>
<name>A0A419S709_9SPHI</name>
<evidence type="ECO:0000256" key="2">
    <source>
        <dbReference type="ARBA" id="ARBA00023186"/>
    </source>
</evidence>
<dbReference type="GO" id="GO:0044571">
    <property type="term" value="P:[2Fe-2S] cluster assembly"/>
    <property type="evidence" value="ECO:0007669"/>
    <property type="project" value="InterPro"/>
</dbReference>
<protein>
    <submittedName>
        <fullName evidence="5">Molecular chaperone Hsc20</fullName>
    </submittedName>
</protein>
<dbReference type="OrthoDB" id="287587at2"/>
<dbReference type="InterPro" id="IPR036386">
    <property type="entry name" value="HscB_C_sf"/>
</dbReference>
<comment type="function">
    <text evidence="3">Co-chaperone involved in the maturation of iron-sulfur cluster-containing proteins. Seems to help targeting proteins to be folded toward HscA.</text>
</comment>
<sequence length="177" mass="21001">MDYFKFYDIPLSFCPDQNLVKKKFYELSKAYHPDFFVNEPEEKQQEILDLSTLNNKAFQTLSNPEKLLPYVLTEKGVLTEGEKYQLPQDFLMEMMEINEAIMDLEFEPDAQKQAELQKNVSAVEQTLNKELLSLTADFENTNEDVKAQKLAEIKDIWYRKKYLLRIRESIDKFAHRK</sequence>
<proteinExistence type="inferred from homology"/>
<dbReference type="PANTHER" id="PTHR14021">
    <property type="entry name" value="IRON-SULFUR CLUSTER CO-CHAPERONE PROTEIN HSCB"/>
    <property type="match status" value="1"/>
</dbReference>
<dbReference type="GO" id="GO:0051087">
    <property type="term" value="F:protein-folding chaperone binding"/>
    <property type="evidence" value="ECO:0007669"/>
    <property type="project" value="InterPro"/>
</dbReference>
<evidence type="ECO:0000313" key="6">
    <source>
        <dbReference type="Proteomes" id="UP000283433"/>
    </source>
</evidence>
<dbReference type="GO" id="GO:0001671">
    <property type="term" value="F:ATPase activator activity"/>
    <property type="evidence" value="ECO:0007669"/>
    <property type="project" value="InterPro"/>
</dbReference>
<dbReference type="InterPro" id="IPR036869">
    <property type="entry name" value="J_dom_sf"/>
</dbReference>
<keyword evidence="2" id="KW-0143">Chaperone</keyword>
<dbReference type="Pfam" id="PF07743">
    <property type="entry name" value="HSCB_C"/>
    <property type="match status" value="1"/>
</dbReference>
<dbReference type="InterPro" id="IPR004640">
    <property type="entry name" value="HscB"/>
</dbReference>
<evidence type="ECO:0000256" key="1">
    <source>
        <dbReference type="ARBA" id="ARBA00010476"/>
    </source>
</evidence>
<dbReference type="PROSITE" id="PS50076">
    <property type="entry name" value="DNAJ_2"/>
    <property type="match status" value="1"/>
</dbReference>
<dbReference type="RefSeq" id="WP_120181235.1">
    <property type="nucleotide sequence ID" value="NZ_MBTA01000012.1"/>
</dbReference>
<dbReference type="AlphaFoldDB" id="A0A419S709"/>
<dbReference type="SUPFAM" id="SSF47144">
    <property type="entry name" value="HSC20 (HSCB), C-terminal oligomerisation domain"/>
    <property type="match status" value="1"/>
</dbReference>
<dbReference type="Proteomes" id="UP000283433">
    <property type="component" value="Unassembled WGS sequence"/>
</dbReference>
<dbReference type="Gene3D" id="1.10.287.110">
    <property type="entry name" value="DnaJ domain"/>
    <property type="match status" value="1"/>
</dbReference>
<comment type="similarity">
    <text evidence="1">Belongs to the HscB family.</text>
</comment>
<keyword evidence="6" id="KW-1185">Reference proteome</keyword>